<organism evidence="2 3">
    <name type="scientific">Nonomuraea fuscirosea</name>
    <dbReference type="NCBI Taxonomy" id="1291556"/>
    <lineage>
        <taxon>Bacteria</taxon>
        <taxon>Bacillati</taxon>
        <taxon>Actinomycetota</taxon>
        <taxon>Actinomycetes</taxon>
        <taxon>Streptosporangiales</taxon>
        <taxon>Streptosporangiaceae</taxon>
        <taxon>Nonomuraea</taxon>
    </lineage>
</organism>
<evidence type="ECO:0000259" key="1">
    <source>
        <dbReference type="Pfam" id="PF13700"/>
    </source>
</evidence>
<keyword evidence="3" id="KW-1185">Reference proteome</keyword>
<dbReference type="Pfam" id="PF13700">
    <property type="entry name" value="DUF4158"/>
    <property type="match status" value="1"/>
</dbReference>
<proteinExistence type="predicted"/>
<dbReference type="Proteomes" id="UP000238312">
    <property type="component" value="Unassembled WGS sequence"/>
</dbReference>
<gene>
    <name evidence="2" type="ORF">B0I32_16012</name>
</gene>
<dbReference type="OrthoDB" id="3698941at2"/>
<sequence length="60" mass="6926">MLLVAKHENTRLPFALLLKYYTQHERFPRGRGDFPDEVVDYVARQIKTSPGSVGLLRNNP</sequence>
<comment type="caution">
    <text evidence="2">The sequence shown here is derived from an EMBL/GenBank/DDBJ whole genome shotgun (WGS) entry which is preliminary data.</text>
</comment>
<dbReference type="RefSeq" id="WP_106253525.1">
    <property type="nucleotide sequence ID" value="NZ_PVNG01000060.1"/>
</dbReference>
<evidence type="ECO:0000313" key="2">
    <source>
        <dbReference type="EMBL" id="PRX43106.1"/>
    </source>
</evidence>
<dbReference type="InterPro" id="IPR025296">
    <property type="entry name" value="DUF4158"/>
</dbReference>
<protein>
    <submittedName>
        <fullName evidence="2">Uncharacterized protein DUF4158</fullName>
    </submittedName>
</protein>
<reference evidence="2 3" key="1">
    <citation type="submission" date="2018-03" db="EMBL/GenBank/DDBJ databases">
        <title>Genomic Encyclopedia of Type Strains, Phase III (KMG-III): the genomes of soil and plant-associated and newly described type strains.</title>
        <authorList>
            <person name="Whitman W."/>
        </authorList>
    </citation>
    <scope>NUCLEOTIDE SEQUENCE [LARGE SCALE GENOMIC DNA]</scope>
    <source>
        <strain evidence="2 3">CGMCC 4.7104</strain>
    </source>
</reference>
<dbReference type="EMBL" id="PVNG01000060">
    <property type="protein sequence ID" value="PRX43106.1"/>
    <property type="molecule type" value="Genomic_DNA"/>
</dbReference>
<feature type="domain" description="DUF4158" evidence="1">
    <location>
        <begin position="6"/>
        <end position="53"/>
    </location>
</feature>
<evidence type="ECO:0000313" key="3">
    <source>
        <dbReference type="Proteomes" id="UP000238312"/>
    </source>
</evidence>
<name>A0A2T0LK66_9ACTN</name>
<accession>A0A2T0LK66</accession>
<dbReference type="AlphaFoldDB" id="A0A2T0LK66"/>